<feature type="domain" description="RanBP2-type" evidence="6">
    <location>
        <begin position="57"/>
        <end position="86"/>
    </location>
</feature>
<feature type="domain" description="RanBP2-type" evidence="6">
    <location>
        <begin position="97"/>
        <end position="127"/>
    </location>
</feature>
<evidence type="ECO:0000256" key="2">
    <source>
        <dbReference type="ARBA" id="ARBA00022771"/>
    </source>
</evidence>
<dbReference type="EMBL" id="CAQQ02182215">
    <property type="status" value="NOT_ANNOTATED_CDS"/>
    <property type="molecule type" value="Genomic_DNA"/>
</dbReference>
<feature type="compositionally biased region" description="Low complexity" evidence="5">
    <location>
        <begin position="171"/>
        <end position="194"/>
    </location>
</feature>
<evidence type="ECO:0000256" key="5">
    <source>
        <dbReference type="SAM" id="MobiDB-lite"/>
    </source>
</evidence>
<organism evidence="7 8">
    <name type="scientific">Megaselia scalaris</name>
    <name type="common">Humpbacked fly</name>
    <name type="synonym">Phora scalaris</name>
    <dbReference type="NCBI Taxonomy" id="36166"/>
    <lineage>
        <taxon>Eukaryota</taxon>
        <taxon>Metazoa</taxon>
        <taxon>Ecdysozoa</taxon>
        <taxon>Arthropoda</taxon>
        <taxon>Hexapoda</taxon>
        <taxon>Insecta</taxon>
        <taxon>Pterygota</taxon>
        <taxon>Neoptera</taxon>
        <taxon>Endopterygota</taxon>
        <taxon>Diptera</taxon>
        <taxon>Brachycera</taxon>
        <taxon>Muscomorpha</taxon>
        <taxon>Platypezoidea</taxon>
        <taxon>Phoridae</taxon>
        <taxon>Megaseliini</taxon>
        <taxon>Megaselia</taxon>
    </lineage>
</organism>
<dbReference type="GO" id="GO:0008270">
    <property type="term" value="F:zinc ion binding"/>
    <property type="evidence" value="ECO:0007669"/>
    <property type="project" value="UniProtKB-KW"/>
</dbReference>
<dbReference type="STRING" id="36166.T1GE22"/>
<name>T1GE22_MEGSC</name>
<evidence type="ECO:0000256" key="4">
    <source>
        <dbReference type="PROSITE-ProRule" id="PRU00322"/>
    </source>
</evidence>
<dbReference type="PROSITE" id="PS01358">
    <property type="entry name" value="ZF_RANBP2_1"/>
    <property type="match status" value="2"/>
</dbReference>
<reference evidence="7" key="2">
    <citation type="submission" date="2015-06" db="UniProtKB">
        <authorList>
            <consortium name="EnsemblMetazoa"/>
        </authorList>
    </citation>
    <scope>IDENTIFICATION</scope>
</reference>
<dbReference type="AlphaFoldDB" id="T1GE22"/>
<protein>
    <recommendedName>
        <fullName evidence="6">RanBP2-type domain-containing protein</fullName>
    </recommendedName>
</protein>
<keyword evidence="3" id="KW-0862">Zinc</keyword>
<evidence type="ECO:0000313" key="7">
    <source>
        <dbReference type="EnsemblMetazoa" id="MESCA001579-PA"/>
    </source>
</evidence>
<evidence type="ECO:0000259" key="6">
    <source>
        <dbReference type="PROSITE" id="PS50199"/>
    </source>
</evidence>
<reference evidence="8" key="1">
    <citation type="submission" date="2013-02" db="EMBL/GenBank/DDBJ databases">
        <authorList>
            <person name="Hughes D."/>
        </authorList>
    </citation>
    <scope>NUCLEOTIDE SEQUENCE</scope>
    <source>
        <strain>Durham</strain>
        <strain evidence="8">NC isolate 2 -- Noor lab</strain>
    </source>
</reference>
<evidence type="ECO:0000256" key="1">
    <source>
        <dbReference type="ARBA" id="ARBA00022723"/>
    </source>
</evidence>
<proteinExistence type="predicted"/>
<dbReference type="InterPro" id="IPR001876">
    <property type="entry name" value="Znf_RanBP2"/>
</dbReference>
<dbReference type="EMBL" id="CAQQ02182216">
    <property type="status" value="NOT_ANNOTATED_CDS"/>
    <property type="molecule type" value="Genomic_DNA"/>
</dbReference>
<sequence length="242" mass="26754">IESKKELKSVAKISQSKSSHVFDEVPSVVQVPMASFEQDLDDDFTYHPTPSSNPTTTEREWTCKKCTLVNSSTSSVCIVCGGSKLKSISSVEDMTLRKGEFWTCSQCTLKNTLAQNTCSACKHVRETPIISGQLSNFRPYTEQNNIVAPTNSSHKTSQNNNRQQQLNLTNTTSTILSPSSPGLQPPSNRTSRSPSPRHERYSGAIPKSPLMNLENFIRFMDHLHSSLCSVPIYQGSNPGNIK</sequence>
<dbReference type="SUPFAM" id="SSF90209">
    <property type="entry name" value="Ran binding protein zinc finger-like"/>
    <property type="match status" value="2"/>
</dbReference>
<dbReference type="Pfam" id="PF00641">
    <property type="entry name" value="Zn_ribbon_RanBP"/>
    <property type="match status" value="2"/>
</dbReference>
<evidence type="ECO:0000256" key="3">
    <source>
        <dbReference type="ARBA" id="ARBA00022833"/>
    </source>
</evidence>
<keyword evidence="2 4" id="KW-0863">Zinc-finger</keyword>
<accession>T1GE22</accession>
<dbReference type="Proteomes" id="UP000015102">
    <property type="component" value="Unassembled WGS sequence"/>
</dbReference>
<dbReference type="EnsemblMetazoa" id="MESCA001579-RA">
    <property type="protein sequence ID" value="MESCA001579-PA"/>
    <property type="gene ID" value="MESCA001579"/>
</dbReference>
<dbReference type="EMBL" id="CAQQ02182217">
    <property type="status" value="NOT_ANNOTATED_CDS"/>
    <property type="molecule type" value="Genomic_DNA"/>
</dbReference>
<evidence type="ECO:0000313" key="8">
    <source>
        <dbReference type="Proteomes" id="UP000015102"/>
    </source>
</evidence>
<keyword evidence="1" id="KW-0479">Metal-binding</keyword>
<keyword evidence="8" id="KW-1185">Reference proteome</keyword>
<dbReference type="Gene3D" id="2.30.30.380">
    <property type="entry name" value="Zn-finger domain of Sec23/24"/>
    <property type="match status" value="1"/>
</dbReference>
<dbReference type="Gene3D" id="4.10.1060.10">
    <property type="entry name" value="Zinc finger, RanBP2-type"/>
    <property type="match status" value="1"/>
</dbReference>
<dbReference type="InterPro" id="IPR036443">
    <property type="entry name" value="Znf_RanBP2_sf"/>
</dbReference>
<dbReference type="HOGENOM" id="CLU_1149652_0_0_1"/>
<dbReference type="PROSITE" id="PS50199">
    <property type="entry name" value="ZF_RANBP2_2"/>
    <property type="match status" value="2"/>
</dbReference>
<feature type="region of interest" description="Disordered" evidence="5">
    <location>
        <begin position="171"/>
        <end position="206"/>
    </location>
</feature>
<dbReference type="SMART" id="SM00547">
    <property type="entry name" value="ZnF_RBZ"/>
    <property type="match status" value="2"/>
</dbReference>